<comment type="catalytic activity">
    <reaction evidence="8 9">
        <text>N-terminal L-glutaminyl-[protein] + H2O = N-terminal L-glutamyl-[protein] + NH4(+)</text>
        <dbReference type="Rhea" id="RHEA:50680"/>
        <dbReference type="Rhea" id="RHEA-COMP:12668"/>
        <dbReference type="Rhea" id="RHEA-COMP:12777"/>
        <dbReference type="ChEBI" id="CHEBI:15377"/>
        <dbReference type="ChEBI" id="CHEBI:28938"/>
        <dbReference type="ChEBI" id="CHEBI:64721"/>
        <dbReference type="ChEBI" id="CHEBI:64722"/>
        <dbReference type="EC" id="3.5.1.122"/>
    </reaction>
</comment>
<dbReference type="FunFam" id="3.10.620.10:FF:000002">
    <property type="entry name" value="Protein N-terminal glutamine amidohydrolase"/>
    <property type="match status" value="1"/>
</dbReference>
<keyword evidence="12" id="KW-1185">Reference proteome</keyword>
<organism evidence="11 12">
    <name type="scientific">Caenorhabditis nigoni</name>
    <dbReference type="NCBI Taxonomy" id="1611254"/>
    <lineage>
        <taxon>Eukaryota</taxon>
        <taxon>Metazoa</taxon>
        <taxon>Ecdysozoa</taxon>
        <taxon>Nematoda</taxon>
        <taxon>Chromadorea</taxon>
        <taxon>Rhabditida</taxon>
        <taxon>Rhabditina</taxon>
        <taxon>Rhabditomorpha</taxon>
        <taxon>Rhabditoidea</taxon>
        <taxon>Rhabditidae</taxon>
        <taxon>Peloderinae</taxon>
        <taxon>Caenorhabditis</taxon>
    </lineage>
</organism>
<keyword evidence="6 9" id="KW-0378">Hydrolase</keyword>
<reference evidence="12" key="1">
    <citation type="submission" date="2017-10" db="EMBL/GenBank/DDBJ databases">
        <title>Rapid genome shrinkage in a self-fertile nematode reveals novel sperm competition proteins.</title>
        <authorList>
            <person name="Yin D."/>
            <person name="Schwarz E.M."/>
            <person name="Thomas C.G."/>
            <person name="Felde R.L."/>
            <person name="Korf I.F."/>
            <person name="Cutter A.D."/>
            <person name="Schartner C.M."/>
            <person name="Ralston E.J."/>
            <person name="Meyer B.J."/>
            <person name="Haag E.S."/>
        </authorList>
    </citation>
    <scope>NUCLEOTIDE SEQUENCE [LARGE SCALE GENOMIC DNA]</scope>
    <source>
        <strain evidence="12">JU1422</strain>
    </source>
</reference>
<dbReference type="Proteomes" id="UP000230233">
    <property type="component" value="Chromosome I"/>
</dbReference>
<evidence type="ECO:0000256" key="6">
    <source>
        <dbReference type="ARBA" id="ARBA00022801"/>
    </source>
</evidence>
<dbReference type="InterPro" id="IPR023128">
    <property type="entry name" value="Prot_N_Gln_amidohydro_ab_roll"/>
</dbReference>
<comment type="subunit">
    <text evidence="3 9">Monomer.</text>
</comment>
<evidence type="ECO:0000256" key="1">
    <source>
        <dbReference type="ARBA" id="ARBA00003923"/>
    </source>
</evidence>
<dbReference type="Gene3D" id="3.10.620.10">
    <property type="entry name" value="Protein N-terminal glutamine amidohydrolase, alpha beta roll"/>
    <property type="match status" value="1"/>
</dbReference>
<comment type="similarity">
    <text evidence="2 9">Belongs to the NTAQ1 family.</text>
</comment>
<evidence type="ECO:0000256" key="7">
    <source>
        <dbReference type="ARBA" id="ARBA00029677"/>
    </source>
</evidence>
<dbReference type="PANTHER" id="PTHR13035">
    <property type="entry name" value="PROTEIN N-TERMINAL GLUTAMINE AMIDOHYDROLASE"/>
    <property type="match status" value="1"/>
</dbReference>
<evidence type="ECO:0000313" key="11">
    <source>
        <dbReference type="EMBL" id="PIC51115.1"/>
    </source>
</evidence>
<dbReference type="InterPro" id="IPR037132">
    <property type="entry name" value="N_Gln_amidohydro_ab_roll_sf"/>
</dbReference>
<dbReference type="GO" id="GO:0008418">
    <property type="term" value="F:protein-N-terminal asparagine amidohydrolase activity"/>
    <property type="evidence" value="ECO:0007669"/>
    <property type="project" value="UniProtKB-UniRule"/>
</dbReference>
<dbReference type="AlphaFoldDB" id="A0A2G5VH54"/>
<evidence type="ECO:0000256" key="4">
    <source>
        <dbReference type="ARBA" id="ARBA00012718"/>
    </source>
</evidence>
<protein>
    <recommendedName>
        <fullName evidence="5 9">Protein N-terminal glutamine amidohydrolase</fullName>
        <ecNumber evidence="4 9">3.5.1.122</ecNumber>
    </recommendedName>
    <alternativeName>
        <fullName evidence="7 9">Protein NH2-terminal glutamine deamidase</fullName>
    </alternativeName>
</protein>
<evidence type="ECO:0000256" key="2">
    <source>
        <dbReference type="ARBA" id="ARBA00008985"/>
    </source>
</evidence>
<evidence type="ECO:0000313" key="12">
    <source>
        <dbReference type="Proteomes" id="UP000230233"/>
    </source>
</evidence>
<dbReference type="EC" id="3.5.1.122" evidence="4 9"/>
<feature type="domain" description="Protein N-terminal glutamine amidohydrolase alpha beta roll" evidence="10">
    <location>
        <begin position="9"/>
        <end position="184"/>
    </location>
</feature>
<dbReference type="Pfam" id="PF09764">
    <property type="entry name" value="Nt_Gln_amidase"/>
    <property type="match status" value="1"/>
</dbReference>
<sequence>MLSAEEAPYQSCYCEENVYKLLEQLKPNLDDFFAVFISNDIKMIPLWKQKAERDPGSFVLWDYHVITISKADDGSAKVYDFDSWIDWGVDFQTYWNQTMNEDEMKQFREKYRRKFRVIPARIYLSLLSSDRSHMLNPDGTYMKPPPEWPLIQNSTNSNLMNLIDMNLEFPETMVMDETEMRRFFSDA</sequence>
<name>A0A2G5VH54_9PELO</name>
<proteinExistence type="inferred from homology"/>
<dbReference type="GO" id="GO:0070773">
    <property type="term" value="F:protein-N-terminal glutamine amidohydrolase activity"/>
    <property type="evidence" value="ECO:0007669"/>
    <property type="project" value="UniProtKB-UniRule"/>
</dbReference>
<dbReference type="STRING" id="1611254.A0A2G5VH54"/>
<evidence type="ECO:0000256" key="3">
    <source>
        <dbReference type="ARBA" id="ARBA00011245"/>
    </source>
</evidence>
<comment type="function">
    <text evidence="1 9">Mediates the side-chain deamidation of N-terminal glutamine residues to glutamate, an important step in N-end rule pathway of protein degradation. Conversion of the resulting N-terminal glutamine to glutamate renders the protein susceptible to arginylation, polyubiquitination and degradation as specified by the N-end rule. Does not act on substrates with internal or C-terminal glutamine and does not act on non-glutamine residues in any position.</text>
</comment>
<dbReference type="GO" id="GO:0005829">
    <property type="term" value="C:cytosol"/>
    <property type="evidence" value="ECO:0007669"/>
    <property type="project" value="TreeGrafter"/>
</dbReference>
<dbReference type="GO" id="GO:0005634">
    <property type="term" value="C:nucleus"/>
    <property type="evidence" value="ECO:0007669"/>
    <property type="project" value="TreeGrafter"/>
</dbReference>
<evidence type="ECO:0000259" key="10">
    <source>
        <dbReference type="Pfam" id="PF09764"/>
    </source>
</evidence>
<evidence type="ECO:0000256" key="9">
    <source>
        <dbReference type="RuleBase" id="RU367082"/>
    </source>
</evidence>
<dbReference type="OrthoDB" id="191192at2759"/>
<evidence type="ECO:0000256" key="8">
    <source>
        <dbReference type="ARBA" id="ARBA00048768"/>
    </source>
</evidence>
<accession>A0A2G5VH54</accession>
<gene>
    <name evidence="11" type="primary">Cni-R06C7.6</name>
    <name evidence="11" type="synonym">Cnig_chr_I.g1758</name>
    <name evidence="11" type="ORF">B9Z55_001758</name>
</gene>
<dbReference type="EMBL" id="PDUG01000001">
    <property type="protein sequence ID" value="PIC51115.1"/>
    <property type="molecule type" value="Genomic_DNA"/>
</dbReference>
<evidence type="ECO:0000256" key="5">
    <source>
        <dbReference type="ARBA" id="ARBA00021247"/>
    </source>
</evidence>
<dbReference type="PANTHER" id="PTHR13035:SF0">
    <property type="entry name" value="PROTEIN N-TERMINAL GLUTAMINE AMIDOHYDROLASE"/>
    <property type="match status" value="1"/>
</dbReference>
<dbReference type="InterPro" id="IPR039733">
    <property type="entry name" value="NTAQ1"/>
</dbReference>
<comment type="caution">
    <text evidence="11">The sequence shown here is derived from an EMBL/GenBank/DDBJ whole genome shotgun (WGS) entry which is preliminary data.</text>
</comment>